<protein>
    <submittedName>
        <fullName evidence="2">Lipase</fullName>
    </submittedName>
</protein>
<dbReference type="InterPro" id="IPR007751">
    <property type="entry name" value="DUF676_lipase-like"/>
</dbReference>
<dbReference type="InterPro" id="IPR029058">
    <property type="entry name" value="AB_hydrolase_fold"/>
</dbReference>
<dbReference type="PANTHER" id="PTHR12482:SF14">
    <property type="entry name" value="LIPASE YOR059C ISOFORM X1"/>
    <property type="match status" value="1"/>
</dbReference>
<dbReference type="Proteomes" id="UP001327560">
    <property type="component" value="Chromosome 5"/>
</dbReference>
<organism evidence="2 3">
    <name type="scientific">Canna indica</name>
    <name type="common">Indian-shot</name>
    <dbReference type="NCBI Taxonomy" id="4628"/>
    <lineage>
        <taxon>Eukaryota</taxon>
        <taxon>Viridiplantae</taxon>
        <taxon>Streptophyta</taxon>
        <taxon>Embryophyta</taxon>
        <taxon>Tracheophyta</taxon>
        <taxon>Spermatophyta</taxon>
        <taxon>Magnoliopsida</taxon>
        <taxon>Liliopsida</taxon>
        <taxon>Zingiberales</taxon>
        <taxon>Cannaceae</taxon>
        <taxon>Canna</taxon>
    </lineage>
</organism>
<proteinExistence type="predicted"/>
<gene>
    <name evidence="2" type="ORF">Cni_G15790</name>
</gene>
<dbReference type="Pfam" id="PF05057">
    <property type="entry name" value="DUF676"/>
    <property type="match status" value="1"/>
</dbReference>
<evidence type="ECO:0000313" key="3">
    <source>
        <dbReference type="Proteomes" id="UP001327560"/>
    </source>
</evidence>
<dbReference type="Gene3D" id="3.40.50.1820">
    <property type="entry name" value="alpha/beta hydrolase"/>
    <property type="match status" value="1"/>
</dbReference>
<dbReference type="AlphaFoldDB" id="A0AAQ3KEZ2"/>
<dbReference type="PANTHER" id="PTHR12482">
    <property type="entry name" value="LIPASE ROG1-RELATED-RELATED"/>
    <property type="match status" value="1"/>
</dbReference>
<dbReference type="InterPro" id="IPR044294">
    <property type="entry name" value="Lipase-like"/>
</dbReference>
<sequence length="286" mass="32872">MHRLTLDGIDVMGERLAQEVAEIIKRRPEVQKISFVAHSIGGLVARYAIGRLYEPPKRKTPKDIHLLDAHDNVGTICGREAINFITIATPHLGSRGNKQVPFLFGITAIEKVASWVVHWIFRRTGKQVFMMDNDEGKPPLLLRMVNDYDDLYFMSGLRAFKRRVTYANVGYDHIVGWRTSSIRRNFELPKWMGSLSEEYPHVVYEEQSKASNNEECVDGSLVNDDFEMLEDKLVRGLTNVSWERVDVSFHNSILRFAAHSVIQVKLSFMQSEGEDVIRHMIDHFLV</sequence>
<feature type="domain" description="DUF676" evidence="1">
    <location>
        <begin position="4"/>
        <end position="179"/>
    </location>
</feature>
<reference evidence="2 3" key="1">
    <citation type="submission" date="2023-10" db="EMBL/GenBank/DDBJ databases">
        <title>Chromosome-scale genome assembly provides insights into flower coloration mechanisms of Canna indica.</title>
        <authorList>
            <person name="Li C."/>
        </authorList>
    </citation>
    <scope>NUCLEOTIDE SEQUENCE [LARGE SCALE GENOMIC DNA]</scope>
    <source>
        <tissue evidence="2">Flower</tissue>
    </source>
</reference>
<dbReference type="EMBL" id="CP136894">
    <property type="protein sequence ID" value="WOL07054.1"/>
    <property type="molecule type" value="Genomic_DNA"/>
</dbReference>
<accession>A0AAQ3KEZ2</accession>
<dbReference type="SUPFAM" id="SSF53474">
    <property type="entry name" value="alpha/beta-Hydrolases"/>
    <property type="match status" value="1"/>
</dbReference>
<name>A0AAQ3KEZ2_9LILI</name>
<evidence type="ECO:0000259" key="1">
    <source>
        <dbReference type="Pfam" id="PF05057"/>
    </source>
</evidence>
<evidence type="ECO:0000313" key="2">
    <source>
        <dbReference type="EMBL" id="WOL07054.1"/>
    </source>
</evidence>
<keyword evidence="3" id="KW-1185">Reference proteome</keyword>